<evidence type="ECO:0000259" key="4">
    <source>
        <dbReference type="PROSITE" id="PS50891"/>
    </source>
</evidence>
<dbReference type="InterPro" id="IPR004883">
    <property type="entry name" value="LOB"/>
</dbReference>
<dbReference type="PROSITE" id="PS50891">
    <property type="entry name" value="LOB"/>
    <property type="match status" value="1"/>
</dbReference>
<proteinExistence type="inferred from homology"/>
<reference evidence="5 6" key="1">
    <citation type="submission" date="2020-08" db="EMBL/GenBank/DDBJ databases">
        <title>Plant Genome Project.</title>
        <authorList>
            <person name="Zhang R.-G."/>
        </authorList>
    </citation>
    <scope>NUCLEOTIDE SEQUENCE [LARGE SCALE GENOMIC DNA]</scope>
    <source>
        <tissue evidence="5">Rhizome</tissue>
    </source>
</reference>
<dbReference type="PANTHER" id="PTHR31304:SF73">
    <property type="entry name" value="OS01G0511000 PROTEIN"/>
    <property type="match status" value="1"/>
</dbReference>
<feature type="transmembrane region" description="Helical" evidence="3">
    <location>
        <begin position="277"/>
        <end position="299"/>
    </location>
</feature>
<gene>
    <name evidence="5" type="ORF">ZIOFF_048531</name>
</gene>
<comment type="caution">
    <text evidence="5">The sequence shown here is derived from an EMBL/GenBank/DDBJ whole genome shotgun (WGS) entry which is preliminary data.</text>
</comment>
<evidence type="ECO:0000313" key="6">
    <source>
        <dbReference type="Proteomes" id="UP000734854"/>
    </source>
</evidence>
<dbReference type="PANTHER" id="PTHR31304">
    <property type="entry name" value="LOB DOMAIN-CONTAINING PROTEIN 38"/>
    <property type="match status" value="1"/>
</dbReference>
<dbReference type="GO" id="GO:0010468">
    <property type="term" value="P:regulation of gene expression"/>
    <property type="evidence" value="ECO:0007669"/>
    <property type="project" value="TreeGrafter"/>
</dbReference>
<feature type="domain" description="LOB" evidence="4">
    <location>
        <begin position="3"/>
        <end position="109"/>
    </location>
</feature>
<evidence type="ECO:0000313" key="5">
    <source>
        <dbReference type="EMBL" id="KAG6493539.1"/>
    </source>
</evidence>
<keyword evidence="3" id="KW-0812">Transmembrane</keyword>
<accession>A0A8J5FTG6</accession>
<dbReference type="AlphaFoldDB" id="A0A8J5FTG6"/>
<dbReference type="Proteomes" id="UP000734854">
    <property type="component" value="Unassembled WGS sequence"/>
</dbReference>
<evidence type="ECO:0000256" key="2">
    <source>
        <dbReference type="SAM" id="MobiDB-lite"/>
    </source>
</evidence>
<organism evidence="5 6">
    <name type="scientific">Zingiber officinale</name>
    <name type="common">Ginger</name>
    <name type="synonym">Amomum zingiber</name>
    <dbReference type="NCBI Taxonomy" id="94328"/>
    <lineage>
        <taxon>Eukaryota</taxon>
        <taxon>Viridiplantae</taxon>
        <taxon>Streptophyta</taxon>
        <taxon>Embryophyta</taxon>
        <taxon>Tracheophyta</taxon>
        <taxon>Spermatophyta</taxon>
        <taxon>Magnoliopsida</taxon>
        <taxon>Liliopsida</taxon>
        <taxon>Zingiberales</taxon>
        <taxon>Zingiberaceae</taxon>
        <taxon>Zingiber</taxon>
    </lineage>
</organism>
<keyword evidence="6" id="KW-1185">Reference proteome</keyword>
<sequence>MKMSCNGCRVLRKGCSDSCSIRPCLQWIRSPESQANATVFLAKFYGRAGLLNLINAGPDHLRPAIFRSLLYEACGRIVNPIYGSVGLLWSGSWQACQAAVDAVLRGSPVVPIPTETAASASAPPLKGYDIRHVSKDPAGESFHKVNSLGRARFKRHGVQPAPAQPQQQHRPTAQFLSSRSHESTSSCRAAEPEPPTNESMSSAETAEAGSHVSQGEPDRSSSSTSSSEALLELTLGFKPSLDIPQSTTSRPLAASSADFVLPPPATATSKNFVAPPLALVNFWLIFFQLSISVVFLCMLRVEERKAFSSFWEFGTDRNGGDQDGCGCLPPRRRAPGLVGGAGRRSTLLHRLLRPLHHKTACSADGCVYVSFSGGVH</sequence>
<keyword evidence="3" id="KW-1133">Transmembrane helix</keyword>
<feature type="region of interest" description="Disordered" evidence="2">
    <location>
        <begin position="118"/>
        <end position="226"/>
    </location>
</feature>
<feature type="compositionally biased region" description="Low complexity" evidence="2">
    <location>
        <begin position="159"/>
        <end position="186"/>
    </location>
</feature>
<feature type="compositionally biased region" description="Basic and acidic residues" evidence="2">
    <location>
        <begin position="128"/>
        <end position="143"/>
    </location>
</feature>
<dbReference type="Pfam" id="PF03195">
    <property type="entry name" value="LOB"/>
    <property type="match status" value="1"/>
</dbReference>
<keyword evidence="3" id="KW-0472">Membrane</keyword>
<comment type="similarity">
    <text evidence="1">Belongs to the LOB domain-containing protein family.</text>
</comment>
<name>A0A8J5FTG6_ZINOF</name>
<evidence type="ECO:0000256" key="3">
    <source>
        <dbReference type="SAM" id="Phobius"/>
    </source>
</evidence>
<protein>
    <recommendedName>
        <fullName evidence="4">LOB domain-containing protein</fullName>
    </recommendedName>
</protein>
<dbReference type="EMBL" id="JACMSC010000013">
    <property type="protein sequence ID" value="KAG6493539.1"/>
    <property type="molecule type" value="Genomic_DNA"/>
</dbReference>
<evidence type="ECO:0000256" key="1">
    <source>
        <dbReference type="ARBA" id="ARBA00005474"/>
    </source>
</evidence>